<evidence type="ECO:0000313" key="1">
    <source>
        <dbReference type="EMBL" id="DAD84326.1"/>
    </source>
</evidence>
<dbReference type="EMBL" id="BK014957">
    <property type="protein sequence ID" value="DAD84326.1"/>
    <property type="molecule type" value="Genomic_DNA"/>
</dbReference>
<organism evidence="1">
    <name type="scientific">Siphoviridae sp. ctaLC6</name>
    <dbReference type="NCBI Taxonomy" id="2826387"/>
    <lineage>
        <taxon>Viruses</taxon>
        <taxon>Duplodnaviria</taxon>
        <taxon>Heunggongvirae</taxon>
        <taxon>Uroviricota</taxon>
        <taxon>Caudoviricetes</taxon>
    </lineage>
</organism>
<proteinExistence type="predicted"/>
<reference evidence="1" key="1">
    <citation type="journal article" date="2021" name="Proc. Natl. Acad. Sci. U.S.A.">
        <title>A Catalog of Tens of Thousands of Viruses from Human Metagenomes Reveals Hidden Associations with Chronic Diseases.</title>
        <authorList>
            <person name="Tisza M.J."/>
            <person name="Buck C.B."/>
        </authorList>
    </citation>
    <scope>NUCLEOTIDE SEQUENCE</scope>
    <source>
        <strain evidence="1">CtaLC6</strain>
    </source>
</reference>
<sequence>MKEIKEIKKNYEMGFISSQEFLCEYAGVLSKLGAQGELIDAMNTVLVPLADFIVKDILNASDDEKKQIKDFFNFK</sequence>
<protein>
    <submittedName>
        <fullName evidence="1">Uncharacterized protein</fullName>
    </submittedName>
</protein>
<name>A0A8S5MPW7_9CAUD</name>
<accession>A0A8S5MPW7</accession>